<evidence type="ECO:0000256" key="3">
    <source>
        <dbReference type="ARBA" id="ARBA00022840"/>
    </source>
</evidence>
<dbReference type="InterPro" id="IPR054472">
    <property type="entry name" value="WHD"/>
</dbReference>
<proteinExistence type="inferred from homology"/>
<name>A0A1H0NDI6_9ACTN</name>
<dbReference type="InterPro" id="IPR050221">
    <property type="entry name" value="26S_Proteasome_ATPase"/>
</dbReference>
<dbReference type="Gene3D" id="3.40.50.300">
    <property type="entry name" value="P-loop containing nucleotide triphosphate hydrolases"/>
    <property type="match status" value="1"/>
</dbReference>
<dbReference type="SMART" id="SM00382">
    <property type="entry name" value="AAA"/>
    <property type="match status" value="1"/>
</dbReference>
<dbReference type="InterPro" id="IPR027417">
    <property type="entry name" value="P-loop_NTPase"/>
</dbReference>
<comment type="similarity">
    <text evidence="1">Belongs to the AAA ATPase family.</text>
</comment>
<evidence type="ECO:0000256" key="1">
    <source>
        <dbReference type="ARBA" id="ARBA00006914"/>
    </source>
</evidence>
<dbReference type="InterPro" id="IPR003593">
    <property type="entry name" value="AAA+_ATPase"/>
</dbReference>
<organism evidence="5 6">
    <name type="scientific">Nakamurella panacisegetis</name>
    <dbReference type="NCBI Taxonomy" id="1090615"/>
    <lineage>
        <taxon>Bacteria</taxon>
        <taxon>Bacillati</taxon>
        <taxon>Actinomycetota</taxon>
        <taxon>Actinomycetes</taxon>
        <taxon>Nakamurellales</taxon>
        <taxon>Nakamurellaceae</taxon>
        <taxon>Nakamurella</taxon>
    </lineage>
</organism>
<keyword evidence="6" id="KW-1185">Reference proteome</keyword>
<sequence>MGQLRELLAWLTAALSAAFERRGTDWAAGELSRPDVEVLLAMLRDEYGPDHAGPADGPHHPALPRMREIFGLSELDADLLSVAAAADADPRVAALFGVLTGVRGPGYATASVALELAGRNVLDAQARGRLRPGSPLLRHRLLDIPDDGPFTTRRIRVPDRVVAHLFGDDEPESAIAAMSLQVAIVPSAVATGLGHGMRAGGSLVHLMQAPGTSGTATGRGAFDSIGIPSMVVDLSRRPPDMSAVAAAAEVTREAGLLGAGLVVTGVDDATAVMPQLLTVLTDSAVPVVVVDRMRWPAEWTSVVPLTAAAPILDRATRETLWRLDLAEAVSATPGWTDLLNLALTAEEIGVARQAADLRALAENRELQIADLRDAARVHGGAHLEASAQRIVPRATLADLILPVETRTSLDELVSWARHREELLGTAGLGGKGTKGSGILSLFAGSPGTGKTLAAEAVAGELGLELYTVELSSVVDKYIGETEKKLERIIREAESLNVVLFFDEADALFGSRSAVKEAKDRYANQEVSYLLQRMEQFDGLAVLATNLRGNLDPAFSRRLHFVVPFNDPPADVRAALWRSHLLAVPELDQADPVDIGRLAEGVEIAGGGIKNIVMAATFTATAARESVGMRHMLQAAHRELGKMGRRVPVNLQM</sequence>
<gene>
    <name evidence="5" type="ORF">SAMN04515671_2317</name>
</gene>
<keyword evidence="2" id="KW-0547">Nucleotide-binding</keyword>
<keyword evidence="3" id="KW-0067">ATP-binding</keyword>
<evidence type="ECO:0000259" key="4">
    <source>
        <dbReference type="SMART" id="SM00382"/>
    </source>
</evidence>
<dbReference type="AlphaFoldDB" id="A0A1H0NDI6"/>
<dbReference type="Pfam" id="PF00004">
    <property type="entry name" value="AAA"/>
    <property type="match status" value="1"/>
</dbReference>
<protein>
    <submittedName>
        <fullName evidence="5">ATPase family associated with various cellular activities (AAA)</fullName>
    </submittedName>
</protein>
<dbReference type="GO" id="GO:0005524">
    <property type="term" value="F:ATP binding"/>
    <property type="evidence" value="ECO:0007669"/>
    <property type="project" value="UniProtKB-KW"/>
</dbReference>
<dbReference type="GO" id="GO:0016887">
    <property type="term" value="F:ATP hydrolysis activity"/>
    <property type="evidence" value="ECO:0007669"/>
    <property type="project" value="InterPro"/>
</dbReference>
<dbReference type="EMBL" id="LT629710">
    <property type="protein sequence ID" value="SDO90596.1"/>
    <property type="molecule type" value="Genomic_DNA"/>
</dbReference>
<dbReference type="Pfam" id="PF22977">
    <property type="entry name" value="WHD"/>
    <property type="match status" value="1"/>
</dbReference>
<dbReference type="Proteomes" id="UP000198741">
    <property type="component" value="Chromosome I"/>
</dbReference>
<dbReference type="SUPFAM" id="SSF52540">
    <property type="entry name" value="P-loop containing nucleoside triphosphate hydrolases"/>
    <property type="match status" value="1"/>
</dbReference>
<dbReference type="InterPro" id="IPR003959">
    <property type="entry name" value="ATPase_AAA_core"/>
</dbReference>
<dbReference type="PANTHER" id="PTHR23073">
    <property type="entry name" value="26S PROTEASOME REGULATORY SUBUNIT"/>
    <property type="match status" value="1"/>
</dbReference>
<evidence type="ECO:0000313" key="6">
    <source>
        <dbReference type="Proteomes" id="UP000198741"/>
    </source>
</evidence>
<dbReference type="CDD" id="cd19481">
    <property type="entry name" value="RecA-like_protease"/>
    <property type="match status" value="1"/>
</dbReference>
<evidence type="ECO:0000313" key="5">
    <source>
        <dbReference type="EMBL" id="SDO90596.1"/>
    </source>
</evidence>
<dbReference type="STRING" id="1090615.SAMN04515671_2317"/>
<accession>A0A1H0NDI6</accession>
<feature type="domain" description="AAA+ ATPase" evidence="4">
    <location>
        <begin position="436"/>
        <end position="564"/>
    </location>
</feature>
<evidence type="ECO:0000256" key="2">
    <source>
        <dbReference type="ARBA" id="ARBA00022741"/>
    </source>
</evidence>
<reference evidence="5 6" key="1">
    <citation type="submission" date="2016-10" db="EMBL/GenBank/DDBJ databases">
        <authorList>
            <person name="de Groot N.N."/>
        </authorList>
    </citation>
    <scope>NUCLEOTIDE SEQUENCE [LARGE SCALE GENOMIC DNA]</scope>
    <source>
        <strain evidence="6">P4-7,KCTC 19426,CECT 7604</strain>
    </source>
</reference>